<dbReference type="EMBL" id="MVGC01000050">
    <property type="protein sequence ID" value="RJE25363.1"/>
    <property type="molecule type" value="Genomic_DNA"/>
</dbReference>
<dbReference type="AlphaFoldDB" id="A0A3A2ZSR3"/>
<keyword evidence="2" id="KW-1185">Reference proteome</keyword>
<proteinExistence type="predicted"/>
<reference evidence="2" key="1">
    <citation type="submission" date="2017-02" db="EMBL/GenBank/DDBJ databases">
        <authorList>
            <person name="Tafer H."/>
            <person name="Lopandic K."/>
        </authorList>
    </citation>
    <scope>NUCLEOTIDE SEQUENCE [LARGE SCALE GENOMIC DNA]</scope>
    <source>
        <strain evidence="2">CBS 366.77</strain>
    </source>
</reference>
<sequence length="309" mass="35848">MVHPVLIETVLFENPGSGQNDYHLSGIGYTPGASQLQNALVVPPHGKAYIGQPPLYTDVKVAHPMLHPFPGSQTKCGPYFEGYISFTRLKGYVIHARCWTLAEKWVDQLEKLDLLVAGLQKRWLDIKDFTINRARNAGREKKEAAARYRRASEIRVDEPDPVYIPGLQEILDESVKRRSRPTRTRITRQLPKIPFRIFTQRFSLPVEILYMILDRLKLDDVVNCVVAFAEELSGQYWRQRFADFIFEVNEIDPEQIDWVYLLSTLWQRGLYKPGGALHTRREIFQRLKSINEYMNEQEHPANAKVDRLV</sequence>
<name>A0A3A2ZSR3_9EURO</name>
<organism evidence="1 2">
    <name type="scientific">Aspergillus sclerotialis</name>
    <dbReference type="NCBI Taxonomy" id="2070753"/>
    <lineage>
        <taxon>Eukaryota</taxon>
        <taxon>Fungi</taxon>
        <taxon>Dikarya</taxon>
        <taxon>Ascomycota</taxon>
        <taxon>Pezizomycotina</taxon>
        <taxon>Eurotiomycetes</taxon>
        <taxon>Eurotiomycetidae</taxon>
        <taxon>Eurotiales</taxon>
        <taxon>Aspergillaceae</taxon>
        <taxon>Aspergillus</taxon>
        <taxon>Aspergillus subgen. Polypaecilum</taxon>
    </lineage>
</organism>
<evidence type="ECO:0000313" key="1">
    <source>
        <dbReference type="EMBL" id="RJE25363.1"/>
    </source>
</evidence>
<dbReference type="OrthoDB" id="4510241at2759"/>
<accession>A0A3A2ZSR3</accession>
<evidence type="ECO:0000313" key="2">
    <source>
        <dbReference type="Proteomes" id="UP000266188"/>
    </source>
</evidence>
<gene>
    <name evidence="1" type="ORF">PHISCL_02326</name>
</gene>
<protein>
    <submittedName>
        <fullName evidence="1">Uncharacterized protein</fullName>
    </submittedName>
</protein>
<comment type="caution">
    <text evidence="1">The sequence shown here is derived from an EMBL/GenBank/DDBJ whole genome shotgun (WGS) entry which is preliminary data.</text>
</comment>
<dbReference type="Proteomes" id="UP000266188">
    <property type="component" value="Unassembled WGS sequence"/>
</dbReference>